<evidence type="ECO:0000313" key="3">
    <source>
        <dbReference type="Proteomes" id="UP000440096"/>
    </source>
</evidence>
<sequence length="174" mass="19489">MAGHVDKIMRRLLTKVDDRKHARTKGTLRAAIEAFMETHEMELATRRHYRLFDKQFIGPALSDQPVSKIDARARNVLRRAAPVSAAMRRAAVHRAQDDRGARMPRCSAQRPPCRRPAGGYPEHDCAKAGCKVIECRPHECDPLPPGTILKIHYALSAIFAATVRWAGCSRTRAT</sequence>
<name>A0A6N7ZAS4_9PSEU</name>
<feature type="region of interest" description="Disordered" evidence="1">
    <location>
        <begin position="93"/>
        <end position="114"/>
    </location>
</feature>
<comment type="caution">
    <text evidence="2">The sequence shown here is derived from an EMBL/GenBank/DDBJ whole genome shotgun (WGS) entry which is preliminary data.</text>
</comment>
<accession>A0A6N7ZAS4</accession>
<organism evidence="2 3">
    <name type="scientific">Amycolatopsis pithecellobii</name>
    <dbReference type="NCBI Taxonomy" id="664692"/>
    <lineage>
        <taxon>Bacteria</taxon>
        <taxon>Bacillati</taxon>
        <taxon>Actinomycetota</taxon>
        <taxon>Actinomycetes</taxon>
        <taxon>Pseudonocardiales</taxon>
        <taxon>Pseudonocardiaceae</taxon>
        <taxon>Amycolatopsis</taxon>
    </lineage>
</organism>
<dbReference type="EMBL" id="WMBA01000076">
    <property type="protein sequence ID" value="MTD58775.1"/>
    <property type="molecule type" value="Genomic_DNA"/>
</dbReference>
<evidence type="ECO:0008006" key="4">
    <source>
        <dbReference type="Google" id="ProtNLM"/>
    </source>
</evidence>
<dbReference type="AlphaFoldDB" id="A0A6N7ZAS4"/>
<gene>
    <name evidence="2" type="ORF">GKO32_33060</name>
</gene>
<dbReference type="Proteomes" id="UP000440096">
    <property type="component" value="Unassembled WGS sequence"/>
</dbReference>
<keyword evidence="3" id="KW-1185">Reference proteome</keyword>
<proteinExistence type="predicted"/>
<dbReference type="OrthoDB" id="4326943at2"/>
<evidence type="ECO:0000313" key="2">
    <source>
        <dbReference type="EMBL" id="MTD58775.1"/>
    </source>
</evidence>
<evidence type="ECO:0000256" key="1">
    <source>
        <dbReference type="SAM" id="MobiDB-lite"/>
    </source>
</evidence>
<protein>
    <recommendedName>
        <fullName evidence="4">Integrase SAM-like N-terminal domain-containing protein</fullName>
    </recommendedName>
</protein>
<reference evidence="2 3" key="1">
    <citation type="submission" date="2019-11" db="EMBL/GenBank/DDBJ databases">
        <title>Draft genome of Amycolatopsis RM579.</title>
        <authorList>
            <person name="Duangmal K."/>
            <person name="Mingma R."/>
        </authorList>
    </citation>
    <scope>NUCLEOTIDE SEQUENCE [LARGE SCALE GENOMIC DNA]</scope>
    <source>
        <strain evidence="2 3">RM579</strain>
    </source>
</reference>
<dbReference type="RefSeq" id="WP_154760844.1">
    <property type="nucleotide sequence ID" value="NZ_WMBA01000076.1"/>
</dbReference>